<evidence type="ECO:0000256" key="3">
    <source>
        <dbReference type="ARBA" id="ARBA00022448"/>
    </source>
</evidence>
<dbReference type="GO" id="GO:0016020">
    <property type="term" value="C:membrane"/>
    <property type="evidence" value="ECO:0007669"/>
    <property type="project" value="UniProtKB-SubCell"/>
</dbReference>
<keyword evidence="12" id="KW-1185">Reference proteome</keyword>
<dbReference type="PANTHER" id="PTHR43562">
    <property type="entry name" value="NAPA-TYPE SODIUM/HYDROGEN ANTIPORTER"/>
    <property type="match status" value="1"/>
</dbReference>
<evidence type="ECO:0000256" key="1">
    <source>
        <dbReference type="ARBA" id="ARBA00004141"/>
    </source>
</evidence>
<feature type="transmembrane region" description="Helical" evidence="9">
    <location>
        <begin position="346"/>
        <end position="367"/>
    </location>
</feature>
<feature type="transmembrane region" description="Helical" evidence="9">
    <location>
        <begin position="158"/>
        <end position="178"/>
    </location>
</feature>
<feature type="transmembrane region" description="Helical" evidence="9">
    <location>
        <begin position="123"/>
        <end position="146"/>
    </location>
</feature>
<dbReference type="Gene3D" id="1.20.1530.20">
    <property type="match status" value="1"/>
</dbReference>
<feature type="transmembrane region" description="Helical" evidence="9">
    <location>
        <begin position="184"/>
        <end position="203"/>
    </location>
</feature>
<feature type="transmembrane region" description="Helical" evidence="9">
    <location>
        <begin position="278"/>
        <end position="297"/>
    </location>
</feature>
<comment type="similarity">
    <text evidence="2">Belongs to the monovalent cation:proton antiporter 2 (CPA2) transporter (TC 2.A.37) family.</text>
</comment>
<feature type="transmembrane region" description="Helical" evidence="9">
    <location>
        <begin position="43"/>
        <end position="63"/>
    </location>
</feature>
<name>A0A849BWJ2_9NOCA</name>
<dbReference type="AlphaFoldDB" id="A0A849BWJ2"/>
<feature type="domain" description="Cation/H+ exchanger transmembrane" evidence="10">
    <location>
        <begin position="24"/>
        <end position="393"/>
    </location>
</feature>
<feature type="transmembrane region" description="Helical" evidence="9">
    <location>
        <begin position="69"/>
        <end position="86"/>
    </location>
</feature>
<proteinExistence type="inferred from homology"/>
<evidence type="ECO:0000256" key="5">
    <source>
        <dbReference type="ARBA" id="ARBA00022692"/>
    </source>
</evidence>
<evidence type="ECO:0000313" key="12">
    <source>
        <dbReference type="Proteomes" id="UP000586827"/>
    </source>
</evidence>
<dbReference type="GO" id="GO:1902600">
    <property type="term" value="P:proton transmembrane transport"/>
    <property type="evidence" value="ECO:0007669"/>
    <property type="project" value="InterPro"/>
</dbReference>
<keyword evidence="8 9" id="KW-0472">Membrane</keyword>
<comment type="caution">
    <text evidence="11">The sequence shown here is derived from an EMBL/GenBank/DDBJ whole genome shotgun (WGS) entry which is preliminary data.</text>
</comment>
<evidence type="ECO:0000256" key="8">
    <source>
        <dbReference type="ARBA" id="ARBA00023136"/>
    </source>
</evidence>
<accession>A0A849BWJ2</accession>
<organism evidence="11 12">
    <name type="scientific">Nocardia uniformis</name>
    <dbReference type="NCBI Taxonomy" id="53432"/>
    <lineage>
        <taxon>Bacteria</taxon>
        <taxon>Bacillati</taxon>
        <taxon>Actinomycetota</taxon>
        <taxon>Actinomycetes</taxon>
        <taxon>Mycobacteriales</taxon>
        <taxon>Nocardiaceae</taxon>
        <taxon>Nocardia</taxon>
    </lineage>
</organism>
<keyword evidence="6 9" id="KW-1133">Transmembrane helix</keyword>
<feature type="transmembrane region" description="Helical" evidence="9">
    <location>
        <begin position="249"/>
        <end position="266"/>
    </location>
</feature>
<evidence type="ECO:0000256" key="7">
    <source>
        <dbReference type="ARBA" id="ARBA00023065"/>
    </source>
</evidence>
<dbReference type="EMBL" id="JABELX010000001">
    <property type="protein sequence ID" value="NNH69366.1"/>
    <property type="molecule type" value="Genomic_DNA"/>
</dbReference>
<dbReference type="PANTHER" id="PTHR43562:SF1">
    <property type="entry name" value="NA(+)_H(+) ANTIPORTER YJBQ-RELATED"/>
    <property type="match status" value="1"/>
</dbReference>
<keyword evidence="5 9" id="KW-0812">Transmembrane</keyword>
<evidence type="ECO:0000259" key="10">
    <source>
        <dbReference type="Pfam" id="PF00999"/>
    </source>
</evidence>
<comment type="subcellular location">
    <subcellularLocation>
        <location evidence="1">Membrane</location>
        <topology evidence="1">Multi-pass membrane protein</topology>
    </subcellularLocation>
</comment>
<keyword evidence="4" id="KW-0050">Antiport</keyword>
<evidence type="ECO:0000256" key="9">
    <source>
        <dbReference type="SAM" id="Phobius"/>
    </source>
</evidence>
<feature type="transmembrane region" description="Helical" evidence="9">
    <location>
        <begin position="224"/>
        <end position="243"/>
    </location>
</feature>
<sequence>MALLAEAAADSTPSAIISLLQISVATVVATILARALRGYVPDVVLLLGFGVLLGPHVLGTAGTAGGVELISQLGLGMLFLLAGYELDPRVLRGKSGPTAWVTWLISLALATLVVALAAPQVGFAAHVAVGIAMTSTALGTLLPILKQAGLLDSALGRAVLRHGAIGELGPILAMSVLLSSRNPVAAIVVLALFAIAAVLFAVVPRHLLDRVPDIRRLLIDMGGSTVQLPVRMVLLLLLTLMGIAEVFELDVVLGAFAAGMILRILVQDEDPLIESDMNTIGFGLLIPVFFVVSGMGIDPSAIAENPLRWLLFVLAIAVARGVPVWVTEKYFSHGTNLTSGRERAQLALYSATGLPIIVAVTEVATTAELIDQDVASILVAAGATTVLLFPLLARLLGPGATDKAAVG</sequence>
<feature type="transmembrane region" description="Helical" evidence="9">
    <location>
        <begin position="373"/>
        <end position="393"/>
    </location>
</feature>
<dbReference type="Proteomes" id="UP000586827">
    <property type="component" value="Unassembled WGS sequence"/>
</dbReference>
<dbReference type="RefSeq" id="WP_067526401.1">
    <property type="nucleotide sequence ID" value="NZ_JABELX010000001.1"/>
</dbReference>
<evidence type="ECO:0000256" key="2">
    <source>
        <dbReference type="ARBA" id="ARBA00005551"/>
    </source>
</evidence>
<dbReference type="GO" id="GO:0015297">
    <property type="term" value="F:antiporter activity"/>
    <property type="evidence" value="ECO:0007669"/>
    <property type="project" value="UniProtKB-KW"/>
</dbReference>
<keyword evidence="7" id="KW-0406">Ion transport</keyword>
<dbReference type="InterPro" id="IPR006153">
    <property type="entry name" value="Cation/H_exchanger_TM"/>
</dbReference>
<feature type="transmembrane region" description="Helical" evidence="9">
    <location>
        <begin position="15"/>
        <end position="36"/>
    </location>
</feature>
<evidence type="ECO:0000256" key="6">
    <source>
        <dbReference type="ARBA" id="ARBA00022989"/>
    </source>
</evidence>
<dbReference type="InterPro" id="IPR038770">
    <property type="entry name" value="Na+/solute_symporter_sf"/>
</dbReference>
<keyword evidence="3" id="KW-0813">Transport</keyword>
<protein>
    <submittedName>
        <fullName evidence="11">Cation:proton antiporter</fullName>
    </submittedName>
</protein>
<feature type="transmembrane region" description="Helical" evidence="9">
    <location>
        <begin position="309"/>
        <end position="326"/>
    </location>
</feature>
<reference evidence="11 12" key="1">
    <citation type="submission" date="2020-05" db="EMBL/GenBank/DDBJ databases">
        <title>MicrobeNet Type strains.</title>
        <authorList>
            <person name="Nicholson A.C."/>
        </authorList>
    </citation>
    <scope>NUCLEOTIDE SEQUENCE [LARGE SCALE GENOMIC DNA]</scope>
    <source>
        <strain evidence="11 12">JCM 3224</strain>
    </source>
</reference>
<gene>
    <name evidence="11" type="ORF">HLB23_05680</name>
</gene>
<evidence type="ECO:0000313" key="11">
    <source>
        <dbReference type="EMBL" id="NNH69366.1"/>
    </source>
</evidence>
<evidence type="ECO:0000256" key="4">
    <source>
        <dbReference type="ARBA" id="ARBA00022449"/>
    </source>
</evidence>
<feature type="transmembrane region" description="Helical" evidence="9">
    <location>
        <begin position="98"/>
        <end position="117"/>
    </location>
</feature>
<dbReference type="Pfam" id="PF00999">
    <property type="entry name" value="Na_H_Exchanger"/>
    <property type="match status" value="1"/>
</dbReference>